<dbReference type="AlphaFoldDB" id="A0A0C3CM16"/>
<dbReference type="HOGENOM" id="CLU_667504_0_0_1"/>
<feature type="region of interest" description="Disordered" evidence="1">
    <location>
        <begin position="116"/>
        <end position="220"/>
    </location>
</feature>
<accession>A0A0C3CM16</accession>
<feature type="region of interest" description="Disordered" evidence="1">
    <location>
        <begin position="368"/>
        <end position="391"/>
    </location>
</feature>
<proteinExistence type="predicted"/>
<feature type="compositionally biased region" description="Basic and acidic residues" evidence="1">
    <location>
        <begin position="164"/>
        <end position="178"/>
    </location>
</feature>
<feature type="compositionally biased region" description="Basic and acidic residues" evidence="1">
    <location>
        <begin position="211"/>
        <end position="220"/>
    </location>
</feature>
<reference evidence="2 3" key="1">
    <citation type="submission" date="2014-04" db="EMBL/GenBank/DDBJ databases">
        <authorList>
            <consortium name="DOE Joint Genome Institute"/>
            <person name="Kuo A."/>
            <person name="Tarkka M."/>
            <person name="Buscot F."/>
            <person name="Kohler A."/>
            <person name="Nagy L.G."/>
            <person name="Floudas D."/>
            <person name="Copeland A."/>
            <person name="Barry K.W."/>
            <person name="Cichocki N."/>
            <person name="Veneault-Fourrey C."/>
            <person name="LaButti K."/>
            <person name="Lindquist E.A."/>
            <person name="Lipzen A."/>
            <person name="Lundell T."/>
            <person name="Morin E."/>
            <person name="Murat C."/>
            <person name="Sun H."/>
            <person name="Tunlid A."/>
            <person name="Henrissat B."/>
            <person name="Grigoriev I.V."/>
            <person name="Hibbett D.S."/>
            <person name="Martin F."/>
            <person name="Nordberg H.P."/>
            <person name="Cantor M.N."/>
            <person name="Hua S.X."/>
        </authorList>
    </citation>
    <scope>NUCLEOTIDE SEQUENCE [LARGE SCALE GENOMIC DNA]</scope>
    <source>
        <strain evidence="2 3">F 1598</strain>
    </source>
</reference>
<feature type="region of interest" description="Disordered" evidence="1">
    <location>
        <begin position="314"/>
        <end position="333"/>
    </location>
</feature>
<sequence>MPFNVFKGFRRHNRLDEGYPSIRRQVLTKGFRRNYEPEAQEEILPVLPPNFSRHPSVQNYSDTNSLDGESYVEVPRDHYSPSIHHAPSMHDMPAIERDEYPDHPYEPSMHHFGVPPSAHEEYSDIGESPMSDRPQYPMGGYSGRDMVHDPVQLNPPPIETAESMDSRNNDHYVEDGRRHPAFRQAGSQPVHSVSSARSRSIASSRPPTSTHSDDYAPPIRERDMMVDPYDHGHRPYDQGHQLYDHGHQPYAEPHYKLEGRAPDTYYIVPAGTSVIFQDEDGNEITRVGDFSGKRSRRPHREAPLVVQDEHGREIYRTPGYGTPSYGGRSDRVSYMDHYGSQGAETAPPMPGYPNVILLDHYGRQIPLTNSSGSVSGSGSHHGSYRTGYSSM</sequence>
<name>A0A0C3CM16_PILCF</name>
<keyword evidence="3" id="KW-1185">Reference proteome</keyword>
<dbReference type="InParanoid" id="A0A0C3CM16"/>
<reference evidence="3" key="2">
    <citation type="submission" date="2015-01" db="EMBL/GenBank/DDBJ databases">
        <title>Evolutionary Origins and Diversification of the Mycorrhizal Mutualists.</title>
        <authorList>
            <consortium name="DOE Joint Genome Institute"/>
            <consortium name="Mycorrhizal Genomics Consortium"/>
            <person name="Kohler A."/>
            <person name="Kuo A."/>
            <person name="Nagy L.G."/>
            <person name="Floudas D."/>
            <person name="Copeland A."/>
            <person name="Barry K.W."/>
            <person name="Cichocki N."/>
            <person name="Veneault-Fourrey C."/>
            <person name="LaButti K."/>
            <person name="Lindquist E.A."/>
            <person name="Lipzen A."/>
            <person name="Lundell T."/>
            <person name="Morin E."/>
            <person name="Murat C."/>
            <person name="Riley R."/>
            <person name="Ohm R."/>
            <person name="Sun H."/>
            <person name="Tunlid A."/>
            <person name="Henrissat B."/>
            <person name="Grigoriev I.V."/>
            <person name="Hibbett D.S."/>
            <person name="Martin F."/>
        </authorList>
    </citation>
    <scope>NUCLEOTIDE SEQUENCE [LARGE SCALE GENOMIC DNA]</scope>
    <source>
        <strain evidence="3">F 1598</strain>
    </source>
</reference>
<feature type="compositionally biased region" description="Low complexity" evidence="1">
    <location>
        <begin position="192"/>
        <end position="210"/>
    </location>
</feature>
<organism evidence="2 3">
    <name type="scientific">Piloderma croceum (strain F 1598)</name>
    <dbReference type="NCBI Taxonomy" id="765440"/>
    <lineage>
        <taxon>Eukaryota</taxon>
        <taxon>Fungi</taxon>
        <taxon>Dikarya</taxon>
        <taxon>Basidiomycota</taxon>
        <taxon>Agaricomycotina</taxon>
        <taxon>Agaricomycetes</taxon>
        <taxon>Agaricomycetidae</taxon>
        <taxon>Atheliales</taxon>
        <taxon>Atheliaceae</taxon>
        <taxon>Piloderma</taxon>
    </lineage>
</organism>
<dbReference type="EMBL" id="KN832972">
    <property type="protein sequence ID" value="KIM90707.1"/>
    <property type="molecule type" value="Genomic_DNA"/>
</dbReference>
<dbReference type="OrthoDB" id="3240950at2759"/>
<protein>
    <submittedName>
        <fullName evidence="2">Uncharacterized protein</fullName>
    </submittedName>
</protein>
<feature type="compositionally biased region" description="Low complexity" evidence="1">
    <location>
        <begin position="370"/>
        <end position="391"/>
    </location>
</feature>
<dbReference type="Proteomes" id="UP000054166">
    <property type="component" value="Unassembled WGS sequence"/>
</dbReference>
<gene>
    <name evidence="2" type="ORF">PILCRDRAFT_811165</name>
</gene>
<evidence type="ECO:0000313" key="3">
    <source>
        <dbReference type="Proteomes" id="UP000054166"/>
    </source>
</evidence>
<evidence type="ECO:0000256" key="1">
    <source>
        <dbReference type="SAM" id="MobiDB-lite"/>
    </source>
</evidence>
<evidence type="ECO:0000313" key="2">
    <source>
        <dbReference type="EMBL" id="KIM90707.1"/>
    </source>
</evidence>